<keyword evidence="2" id="KW-0472">Membrane</keyword>
<comment type="caution">
    <text evidence="4">The sequence shown here is derived from an EMBL/GenBank/DDBJ whole genome shotgun (WGS) entry which is preliminary data.</text>
</comment>
<name>A0A430UDJ4_THESC</name>
<evidence type="ECO:0000313" key="5">
    <source>
        <dbReference type="Proteomes" id="UP000286734"/>
    </source>
</evidence>
<dbReference type="InterPro" id="IPR011991">
    <property type="entry name" value="ArsR-like_HTH"/>
</dbReference>
<evidence type="ECO:0000313" key="6">
    <source>
        <dbReference type="Proteomes" id="UP000288347"/>
    </source>
</evidence>
<keyword evidence="2" id="KW-1133">Transmembrane helix</keyword>
<dbReference type="CDD" id="cd00090">
    <property type="entry name" value="HTH_ARSR"/>
    <property type="match status" value="1"/>
</dbReference>
<dbReference type="EMBL" id="PEMH01000402">
    <property type="protein sequence ID" value="RTH96418.1"/>
    <property type="molecule type" value="Genomic_DNA"/>
</dbReference>
<evidence type="ECO:0000313" key="4">
    <source>
        <dbReference type="EMBL" id="RTH96418.1"/>
    </source>
</evidence>
<evidence type="ECO:0000256" key="2">
    <source>
        <dbReference type="SAM" id="Phobius"/>
    </source>
</evidence>
<organism evidence="4 6">
    <name type="scientific">Thermus scotoductus</name>
    <dbReference type="NCBI Taxonomy" id="37636"/>
    <lineage>
        <taxon>Bacteria</taxon>
        <taxon>Thermotogati</taxon>
        <taxon>Deinococcota</taxon>
        <taxon>Deinococci</taxon>
        <taxon>Thermales</taxon>
        <taxon>Thermaceae</taxon>
        <taxon>Thermus</taxon>
    </lineage>
</organism>
<dbReference type="Proteomes" id="UP000286734">
    <property type="component" value="Unassembled WGS sequence"/>
</dbReference>
<dbReference type="EMBL" id="PELP01000222">
    <property type="protein sequence ID" value="RTH03698.1"/>
    <property type="molecule type" value="Genomic_DNA"/>
</dbReference>
<dbReference type="AlphaFoldDB" id="A0A430UDJ4"/>
<protein>
    <submittedName>
        <fullName evidence="4">Transcriptional regulator</fullName>
    </submittedName>
</protein>
<gene>
    <name evidence="4" type="ORF">CSW29_13190</name>
    <name evidence="3" type="ORF">CSW47_08375</name>
</gene>
<dbReference type="RefSeq" id="WP_126200503.1">
    <property type="nucleotide sequence ID" value="NZ_PELP01000222.1"/>
</dbReference>
<accession>A0A430UDJ4</accession>
<dbReference type="InterPro" id="IPR036388">
    <property type="entry name" value="WH-like_DNA-bd_sf"/>
</dbReference>
<evidence type="ECO:0000313" key="3">
    <source>
        <dbReference type="EMBL" id="RTH03698.1"/>
    </source>
</evidence>
<dbReference type="Gene3D" id="1.10.10.10">
    <property type="entry name" value="Winged helix-like DNA-binding domain superfamily/Winged helix DNA-binding domain"/>
    <property type="match status" value="1"/>
</dbReference>
<feature type="transmembrane region" description="Helical" evidence="2">
    <location>
        <begin position="38"/>
        <end position="59"/>
    </location>
</feature>
<reference evidence="5 6" key="1">
    <citation type="journal article" date="2019" name="Extremophiles">
        <title>Biogeography of thermophiles and predominance of Thermus scotoductus in domestic water heaters.</title>
        <authorList>
            <person name="Wilpiszeski R.L."/>
            <person name="Zhang Z."/>
            <person name="House C.H."/>
        </authorList>
    </citation>
    <scope>NUCLEOTIDE SEQUENCE [LARGE SCALE GENOMIC DNA]</scope>
    <source>
        <strain evidence="4 6">16_S16</strain>
        <strain evidence="3 5">34_S34</strain>
    </source>
</reference>
<keyword evidence="2" id="KW-0812">Transmembrane</keyword>
<evidence type="ECO:0000256" key="1">
    <source>
        <dbReference type="SAM" id="MobiDB-lite"/>
    </source>
</evidence>
<proteinExistence type="predicted"/>
<feature type="region of interest" description="Disordered" evidence="1">
    <location>
        <begin position="147"/>
        <end position="184"/>
    </location>
</feature>
<dbReference type="InterPro" id="IPR036390">
    <property type="entry name" value="WH_DNA-bd_sf"/>
</dbReference>
<dbReference type="Proteomes" id="UP000288347">
    <property type="component" value="Unassembled WGS sequence"/>
</dbReference>
<sequence>MRLKGFLSGLLILAYTFALVMSTGHLSEWYRLTLGSLPGWFAVGLAAALEMSAFLLSLLSNSLLKGSRWASWGAVVALGLVWVGNYFSMRRAGEGIPEVEIFLSSLFVPVSTYVVAKVLGELLEVDPRVARVSSVVALPESAKLSCGQTHLRKQEDQDTGYAHDTGSARDTPVPPVLPVDRDRQPPRRDWRRAYLEALATPRGARELVETLGVAKPTVYKQLKILEKEGRVRNLGGKWVRVEEEAVHVG</sequence>
<dbReference type="SUPFAM" id="SSF46785">
    <property type="entry name" value="Winged helix' DNA-binding domain"/>
    <property type="match status" value="1"/>
</dbReference>
<feature type="transmembrane region" description="Helical" evidence="2">
    <location>
        <begin position="71"/>
        <end position="89"/>
    </location>
</feature>